<dbReference type="GO" id="GO:0003677">
    <property type="term" value="F:DNA binding"/>
    <property type="evidence" value="ECO:0007669"/>
    <property type="project" value="InterPro"/>
</dbReference>
<comment type="caution">
    <text evidence="5">The sequence shown here is derived from an EMBL/GenBank/DDBJ whole genome shotgun (WGS) entry which is preliminary data.</text>
</comment>
<dbReference type="InterPro" id="IPR007015">
    <property type="entry name" value="DNA_pol_V/MYBBP1A"/>
</dbReference>
<evidence type="ECO:0000256" key="2">
    <source>
        <dbReference type="ARBA" id="ARBA00006809"/>
    </source>
</evidence>
<organism evidence="5 6">
    <name type="scientific">Carpediemonas membranifera</name>
    <dbReference type="NCBI Taxonomy" id="201153"/>
    <lineage>
        <taxon>Eukaryota</taxon>
        <taxon>Metamonada</taxon>
        <taxon>Carpediemonas-like organisms</taxon>
        <taxon>Carpediemonas</taxon>
    </lineage>
</organism>
<dbReference type="PANTHER" id="PTHR13213:SF2">
    <property type="entry name" value="MYB-BINDING PROTEIN 1A"/>
    <property type="match status" value="1"/>
</dbReference>
<reference evidence="5" key="1">
    <citation type="submission" date="2021-05" db="EMBL/GenBank/DDBJ databases">
        <title>A free-living protist that lacks canonical eukaryotic 1 DNA replication and segregation systems.</title>
        <authorList>
            <person name="Salas-Leiva D.E."/>
            <person name="Tromer E.C."/>
            <person name="Curtis B.A."/>
            <person name="Jerlstrom-Hultqvist J."/>
            <person name="Kolisko M."/>
            <person name="Yi Z."/>
            <person name="Salas-Leiva J.S."/>
            <person name="Gallot-Lavallee L."/>
            <person name="Kops G.J.P.L."/>
            <person name="Archibald J.M."/>
            <person name="Simpson A.G.B."/>
            <person name="Roger A.J."/>
        </authorList>
    </citation>
    <scope>NUCLEOTIDE SEQUENCE</scope>
    <source>
        <strain evidence="5">BICM</strain>
    </source>
</reference>
<proteinExistence type="inferred from homology"/>
<name>A0A8J6E6M7_9EUKA</name>
<dbReference type="EMBL" id="JAHDYR010000003">
    <property type="protein sequence ID" value="KAG9397297.1"/>
    <property type="molecule type" value="Genomic_DNA"/>
</dbReference>
<dbReference type="PANTHER" id="PTHR13213">
    <property type="entry name" value="MYB-BINDING PROTEIN 1A FAMILY MEMBER"/>
    <property type="match status" value="1"/>
</dbReference>
<evidence type="ECO:0000256" key="4">
    <source>
        <dbReference type="SAM" id="MobiDB-lite"/>
    </source>
</evidence>
<comment type="similarity">
    <text evidence="2">Belongs to the MYBBP1A family.</text>
</comment>
<dbReference type="Pfam" id="PF04931">
    <property type="entry name" value="DNA_pol_phi"/>
    <property type="match status" value="1"/>
</dbReference>
<dbReference type="InterPro" id="IPR016024">
    <property type="entry name" value="ARM-type_fold"/>
</dbReference>
<evidence type="ECO:0000256" key="1">
    <source>
        <dbReference type="ARBA" id="ARBA00004123"/>
    </source>
</evidence>
<feature type="region of interest" description="Disordered" evidence="4">
    <location>
        <begin position="565"/>
        <end position="587"/>
    </location>
</feature>
<dbReference type="GO" id="GO:0005730">
    <property type="term" value="C:nucleolus"/>
    <property type="evidence" value="ECO:0007669"/>
    <property type="project" value="InterPro"/>
</dbReference>
<evidence type="ECO:0000256" key="3">
    <source>
        <dbReference type="ARBA" id="ARBA00023242"/>
    </source>
</evidence>
<comment type="subcellular location">
    <subcellularLocation>
        <location evidence="1">Nucleus</location>
    </subcellularLocation>
</comment>
<dbReference type="AlphaFoldDB" id="A0A8J6E6M7"/>
<sequence>MDIKELISPLASFNDETRTSAAAKLAEYLREHPDTDFSVLEQEYNALYALSATKKKSSEARNILIGQMLLYGAVLRSSILTEKRLDSFVSSVLALASEKSYLELPCFSILVSLGTAVPAALEVLEAHLPHLAVPLETSVPDKANKLFILLELGRHGVIALPAITPALLTAMRPALADSTQTLPTVHGVWGSVLALITKDGMVDSECLVELVAFLREQSQQESHDRKLLALLVTQFLADTVLSPSTVDAIVDPALLATLAPSLTRKNHILGGRAKASIIAIGSAIATKPAVFEQCISRLRATEPAVRHALVTAIISGLDAATRAVMLDALIANIVAIVADDGDFFEVREAVDLIALLAKTRPEEADLPWVTKAVCLLTAGATLSPAADIADVPLSGIPGVPPDTTVPLFVTSALGRMTCHDRLCALLGQLYAMGMTTVFTLAAEIQGTFATSTPKGFRYAAARDLSLRGALEDVHAVDRTTIDPAMAVLLDHGVVLSAQNPDLARTLSDIAMVAKNPAETAVLGADAVLYTLSDHRSSPLVIKAAWAVLAQHFQEDAVNVVTGAIAPADNDDNDASSDSDSDSDDEDMLTESDLDIDMADIDALDLENAEVLESGDEDGEIDEGMADVDEADFASAAALQDQMGMVFRRQEDKAQLAARKAAFRTRVADLLEETIVKAPTAVTVASTPRFIEAAVTMVEEAHNTARAGAIMAKLGGRAKNAPADVAAAIIADVAQAVVTAPEPVKGKALELLGSLLVVCGETSEEATASLEVVLTHFISERTSGIPAAKLRKAVPQAMCPLAATVLGSNMPGPSQYVTAEACAVLSAMLPQYKTDVRAIQTVVAGVLRAAPSVTAAKRAKVVDKLAEALKGPVGAMGVDPGEVMQAACVSTGSKAVLELCEVVDACK</sequence>
<protein>
    <submittedName>
        <fullName evidence="5">Uncharacterized protein</fullName>
    </submittedName>
</protein>
<dbReference type="GO" id="GO:0006355">
    <property type="term" value="P:regulation of DNA-templated transcription"/>
    <property type="evidence" value="ECO:0007669"/>
    <property type="project" value="InterPro"/>
</dbReference>
<keyword evidence="6" id="KW-1185">Reference proteome</keyword>
<evidence type="ECO:0000313" key="5">
    <source>
        <dbReference type="EMBL" id="KAG9397297.1"/>
    </source>
</evidence>
<keyword evidence="3" id="KW-0539">Nucleus</keyword>
<feature type="compositionally biased region" description="Acidic residues" evidence="4">
    <location>
        <begin position="568"/>
        <end position="587"/>
    </location>
</feature>
<dbReference type="SUPFAM" id="SSF48371">
    <property type="entry name" value="ARM repeat"/>
    <property type="match status" value="1"/>
</dbReference>
<gene>
    <name evidence="5" type="ORF">J8273_1212</name>
</gene>
<dbReference type="Proteomes" id="UP000717585">
    <property type="component" value="Unassembled WGS sequence"/>
</dbReference>
<evidence type="ECO:0000313" key="6">
    <source>
        <dbReference type="Proteomes" id="UP000717585"/>
    </source>
</evidence>
<accession>A0A8J6E6M7</accession>
<dbReference type="OrthoDB" id="342531at2759"/>